<feature type="domain" description="DUF1543" evidence="1">
    <location>
        <begin position="90"/>
        <end position="137"/>
    </location>
</feature>
<evidence type="ECO:0000259" key="1">
    <source>
        <dbReference type="Pfam" id="PF07566"/>
    </source>
</evidence>
<dbReference type="Proteomes" id="UP000053718">
    <property type="component" value="Unassembled WGS sequence"/>
</dbReference>
<dbReference type="OrthoDB" id="850243at2"/>
<evidence type="ECO:0000313" key="2">
    <source>
        <dbReference type="EMBL" id="KFZ29116.1"/>
    </source>
</evidence>
<proteinExistence type="predicted"/>
<feature type="domain" description="DUF1543" evidence="1">
    <location>
        <begin position="15"/>
        <end position="66"/>
    </location>
</feature>
<dbReference type="Pfam" id="PF07566">
    <property type="entry name" value="DUF1543"/>
    <property type="match status" value="2"/>
</dbReference>
<dbReference type="InterPro" id="IPR011440">
    <property type="entry name" value="DUF1543"/>
</dbReference>
<organism evidence="2 3">
    <name type="scientific">Pseudidiomarina atlantica</name>
    <dbReference type="NCBI Taxonomy" id="1517416"/>
    <lineage>
        <taxon>Bacteria</taxon>
        <taxon>Pseudomonadati</taxon>
        <taxon>Pseudomonadota</taxon>
        <taxon>Gammaproteobacteria</taxon>
        <taxon>Alteromonadales</taxon>
        <taxon>Idiomarinaceae</taxon>
        <taxon>Pseudidiomarina</taxon>
    </lineage>
</organism>
<evidence type="ECO:0000313" key="3">
    <source>
        <dbReference type="Proteomes" id="UP000053718"/>
    </source>
</evidence>
<dbReference type="AlphaFoldDB" id="A0A094J943"/>
<name>A0A094J943_9GAMM</name>
<dbReference type="eggNOG" id="ENOG502ZCDZ">
    <property type="taxonomic scope" value="Bacteria"/>
</dbReference>
<dbReference type="Gene3D" id="3.10.20.10">
    <property type="match status" value="2"/>
</dbReference>
<protein>
    <recommendedName>
        <fullName evidence="1">DUF1543 domain-containing protein</fullName>
    </recommendedName>
</protein>
<reference evidence="2 3" key="1">
    <citation type="submission" date="2014-06" db="EMBL/GenBank/DDBJ databases">
        <title>Draft genome sequence of Idiomarina sp. MCCC 1A10513.</title>
        <authorList>
            <person name="Du J."/>
            <person name="Lai Q."/>
            <person name="Shao Z."/>
        </authorList>
    </citation>
    <scope>NUCLEOTIDE SEQUENCE [LARGE SCALE GENOMIC DNA]</scope>
    <source>
        <strain evidence="2 3">MCCC 1A10513</strain>
    </source>
</reference>
<dbReference type="EMBL" id="JPIN01000005">
    <property type="protein sequence ID" value="KFZ29116.1"/>
    <property type="molecule type" value="Genomic_DNA"/>
</dbReference>
<accession>A0A094J943</accession>
<comment type="caution">
    <text evidence="2">The sequence shown here is derived from an EMBL/GenBank/DDBJ whole genome shotgun (WGS) entry which is preliminary data.</text>
</comment>
<dbReference type="RefSeq" id="WP_034731522.1">
    <property type="nucleotide sequence ID" value="NZ_JPIN01000005.1"/>
</dbReference>
<keyword evidence="3" id="KW-1185">Reference proteome</keyword>
<gene>
    <name evidence="2" type="ORF">IDAT_05425</name>
</gene>
<dbReference type="STRING" id="1517416.IDAT_05425"/>
<sequence length="166" mass="19107">MNLFMFYIGGSAPHANIEVHDVRFVAGDSVEACYPALRKYWYGTLKGLHLDSYVRLHHVDGYRIELKQEPSEQAEKLWFVNFGGYYPGRLAEFHDFTLVVAKSADEAKRVGYQRLLTDSVEQHKDDLYDVDNCLNVDLLEGWHVHLVKDGEQQALEPDWSGYEVIA</sequence>